<evidence type="ECO:0000256" key="3">
    <source>
        <dbReference type="ARBA" id="ARBA00022553"/>
    </source>
</evidence>
<dbReference type="InterPro" id="IPR003594">
    <property type="entry name" value="HATPase_dom"/>
</dbReference>
<accession>A0A5J5DXZ0</accession>
<feature type="transmembrane region" description="Helical" evidence="10">
    <location>
        <begin position="671"/>
        <end position="689"/>
    </location>
</feature>
<dbReference type="InterPro" id="IPR011712">
    <property type="entry name" value="Sig_transdc_His_kin_sub3_dim/P"/>
</dbReference>
<evidence type="ECO:0000259" key="12">
    <source>
        <dbReference type="Pfam" id="PF07730"/>
    </source>
</evidence>
<dbReference type="EMBL" id="RZNZ01000003">
    <property type="protein sequence ID" value="KAA8821716.1"/>
    <property type="molecule type" value="Genomic_DNA"/>
</dbReference>
<gene>
    <name evidence="15" type="ORF">EM848_00885</name>
    <name evidence="14" type="ORF">EMO90_03590</name>
</gene>
<evidence type="ECO:0000256" key="1">
    <source>
        <dbReference type="ARBA" id="ARBA00000085"/>
    </source>
</evidence>
<dbReference type="GO" id="GO:0000155">
    <property type="term" value="F:phosphorelay sensor kinase activity"/>
    <property type="evidence" value="ECO:0007669"/>
    <property type="project" value="InterPro"/>
</dbReference>
<dbReference type="PANTHER" id="PTHR24421">
    <property type="entry name" value="NITRATE/NITRITE SENSOR PROTEIN NARX-RELATED"/>
    <property type="match status" value="1"/>
</dbReference>
<evidence type="ECO:0000256" key="7">
    <source>
        <dbReference type="ARBA" id="ARBA00022840"/>
    </source>
</evidence>
<evidence type="ECO:0000256" key="6">
    <source>
        <dbReference type="ARBA" id="ARBA00022777"/>
    </source>
</evidence>
<dbReference type="Proteomes" id="UP000345527">
    <property type="component" value="Unassembled WGS sequence"/>
</dbReference>
<evidence type="ECO:0000313" key="14">
    <source>
        <dbReference type="EMBL" id="KAA8821716.1"/>
    </source>
</evidence>
<keyword evidence="5" id="KW-0547">Nucleotide-binding</keyword>
<feature type="region of interest" description="Disordered" evidence="9">
    <location>
        <begin position="858"/>
        <end position="912"/>
    </location>
</feature>
<feature type="transmembrane region" description="Helical" evidence="10">
    <location>
        <begin position="724"/>
        <end position="751"/>
    </location>
</feature>
<evidence type="ECO:0000313" key="17">
    <source>
        <dbReference type="Proteomes" id="UP000374630"/>
    </source>
</evidence>
<keyword evidence="3" id="KW-0597">Phosphoprotein</keyword>
<dbReference type="Gene3D" id="1.20.5.1930">
    <property type="match status" value="1"/>
</dbReference>
<feature type="transmembrane region" description="Helical" evidence="10">
    <location>
        <begin position="698"/>
        <end position="718"/>
    </location>
</feature>
<feature type="transmembrane region" description="Helical" evidence="10">
    <location>
        <begin position="598"/>
        <end position="620"/>
    </location>
</feature>
<feature type="domain" description="Histidine kinase/HSP90-like ATPase" evidence="11">
    <location>
        <begin position="414"/>
        <end position="504"/>
    </location>
</feature>
<dbReference type="Pfam" id="PF07730">
    <property type="entry name" value="HisKA_3"/>
    <property type="match status" value="1"/>
</dbReference>
<keyword evidence="10" id="KW-1133">Transmembrane helix</keyword>
<evidence type="ECO:0000256" key="4">
    <source>
        <dbReference type="ARBA" id="ARBA00022679"/>
    </source>
</evidence>
<feature type="domain" description="Signal transduction histidine kinase subgroup 3 dimerisation and phosphoacceptor" evidence="12">
    <location>
        <begin position="302"/>
        <end position="364"/>
    </location>
</feature>
<dbReference type="GO" id="GO:0046983">
    <property type="term" value="F:protein dimerization activity"/>
    <property type="evidence" value="ECO:0007669"/>
    <property type="project" value="InterPro"/>
</dbReference>
<protein>
    <recommendedName>
        <fullName evidence="2">histidine kinase</fullName>
        <ecNumber evidence="2">2.7.13.3</ecNumber>
    </recommendedName>
</protein>
<feature type="transmembrane region" description="Helical" evidence="10">
    <location>
        <begin position="87"/>
        <end position="105"/>
    </location>
</feature>
<evidence type="ECO:0000313" key="15">
    <source>
        <dbReference type="EMBL" id="KAA8824796.1"/>
    </source>
</evidence>
<feature type="transmembrane region" description="Helical" evidence="10">
    <location>
        <begin position="251"/>
        <end position="270"/>
    </location>
</feature>
<evidence type="ECO:0000313" key="16">
    <source>
        <dbReference type="Proteomes" id="UP000345527"/>
    </source>
</evidence>
<dbReference type="InterPro" id="IPR036890">
    <property type="entry name" value="HATPase_C_sf"/>
</dbReference>
<feature type="transmembrane region" description="Helical" evidence="10">
    <location>
        <begin position="147"/>
        <end position="175"/>
    </location>
</feature>
<reference evidence="16 17" key="1">
    <citation type="journal article" date="2019" name="Syst. Appl. Microbiol.">
        <title>Characterization of Bifidobacterium species in feaces of the Egyptian fruit bat: Description of B. vespertilionis sp. nov. and B. rousetti sp. nov.</title>
        <authorList>
            <person name="Modesto M."/>
            <person name="Satti M."/>
            <person name="Watanabe K."/>
            <person name="Puglisi E."/>
            <person name="Morelli L."/>
            <person name="Huang C.-H."/>
            <person name="Liou J.-S."/>
            <person name="Miyashita M."/>
            <person name="Tamura T."/>
            <person name="Saito S."/>
            <person name="Mori K."/>
            <person name="Huang L."/>
            <person name="Sciavilla P."/>
            <person name="Sandri C."/>
            <person name="Spiezio C."/>
            <person name="Vitali F."/>
            <person name="Cavalieri D."/>
            <person name="Perpetuini G."/>
            <person name="Tofalo R."/>
            <person name="Bonetti A."/>
            <person name="Arita M."/>
            <person name="Mattarelli P."/>
        </authorList>
    </citation>
    <scope>NUCLEOTIDE SEQUENCE [LARGE SCALE GENOMIC DNA]</scope>
    <source>
        <strain evidence="14 17">RST16</strain>
        <strain evidence="15 16">RST8</strain>
    </source>
</reference>
<dbReference type="InterPro" id="IPR055558">
    <property type="entry name" value="DUF7134"/>
</dbReference>
<evidence type="ECO:0000259" key="13">
    <source>
        <dbReference type="Pfam" id="PF23539"/>
    </source>
</evidence>
<evidence type="ECO:0000256" key="8">
    <source>
        <dbReference type="ARBA" id="ARBA00023012"/>
    </source>
</evidence>
<comment type="catalytic activity">
    <reaction evidence="1">
        <text>ATP + protein L-histidine = ADP + protein N-phospho-L-histidine.</text>
        <dbReference type="EC" id="2.7.13.3"/>
    </reaction>
</comment>
<evidence type="ECO:0000256" key="5">
    <source>
        <dbReference type="ARBA" id="ARBA00022741"/>
    </source>
</evidence>
<comment type="caution">
    <text evidence="15">The sequence shown here is derived from an EMBL/GenBank/DDBJ whole genome shotgun (WGS) entry which is preliminary data.</text>
</comment>
<evidence type="ECO:0000256" key="9">
    <source>
        <dbReference type="SAM" id="MobiDB-lite"/>
    </source>
</evidence>
<dbReference type="Proteomes" id="UP000374630">
    <property type="component" value="Unassembled WGS sequence"/>
</dbReference>
<keyword evidence="17" id="KW-1185">Reference proteome</keyword>
<dbReference type="EC" id="2.7.13.3" evidence="2"/>
<keyword evidence="8" id="KW-0902">Two-component regulatory system</keyword>
<feature type="domain" description="DUF7134" evidence="13">
    <location>
        <begin position="79"/>
        <end position="206"/>
    </location>
</feature>
<feature type="transmembrane region" description="Helical" evidence="10">
    <location>
        <begin position="572"/>
        <end position="592"/>
    </location>
</feature>
<dbReference type="GO" id="GO:0016020">
    <property type="term" value="C:membrane"/>
    <property type="evidence" value="ECO:0007669"/>
    <property type="project" value="InterPro"/>
</dbReference>
<feature type="compositionally biased region" description="Polar residues" evidence="9">
    <location>
        <begin position="889"/>
        <end position="898"/>
    </location>
</feature>
<feature type="transmembrane region" description="Helical" evidence="10">
    <location>
        <begin position="632"/>
        <end position="659"/>
    </location>
</feature>
<keyword evidence="7" id="KW-0067">ATP-binding</keyword>
<dbReference type="Gene3D" id="3.30.565.10">
    <property type="entry name" value="Histidine kinase-like ATPase, C-terminal domain"/>
    <property type="match status" value="1"/>
</dbReference>
<dbReference type="Pfam" id="PF02518">
    <property type="entry name" value="HATPase_c"/>
    <property type="match status" value="1"/>
</dbReference>
<dbReference type="AlphaFoldDB" id="A0A5J5DXZ0"/>
<keyword evidence="6 15" id="KW-0418">Kinase</keyword>
<evidence type="ECO:0000256" key="10">
    <source>
        <dbReference type="SAM" id="Phobius"/>
    </source>
</evidence>
<dbReference type="CDD" id="cd16917">
    <property type="entry name" value="HATPase_UhpB-NarQ-NarX-like"/>
    <property type="match status" value="1"/>
</dbReference>
<dbReference type="Pfam" id="PF23539">
    <property type="entry name" value="DUF7134"/>
    <property type="match status" value="2"/>
</dbReference>
<evidence type="ECO:0000256" key="2">
    <source>
        <dbReference type="ARBA" id="ARBA00012438"/>
    </source>
</evidence>
<dbReference type="SUPFAM" id="SSF55874">
    <property type="entry name" value="ATPase domain of HSP90 chaperone/DNA topoisomerase II/histidine kinase"/>
    <property type="match status" value="1"/>
</dbReference>
<keyword evidence="10" id="KW-0812">Transmembrane</keyword>
<name>A0A5J5DXZ0_9BIFI</name>
<dbReference type="GO" id="GO:0005524">
    <property type="term" value="F:ATP binding"/>
    <property type="evidence" value="ECO:0007669"/>
    <property type="project" value="UniProtKB-KW"/>
</dbReference>
<dbReference type="EMBL" id="RZOA01000001">
    <property type="protein sequence ID" value="KAA8824796.1"/>
    <property type="molecule type" value="Genomic_DNA"/>
</dbReference>
<keyword evidence="4" id="KW-0808">Transferase</keyword>
<feature type="domain" description="DUF7134" evidence="13">
    <location>
        <begin position="565"/>
        <end position="717"/>
    </location>
</feature>
<dbReference type="PANTHER" id="PTHR24421:SF10">
    <property type="entry name" value="NITRATE_NITRITE SENSOR PROTEIN NARQ"/>
    <property type="match status" value="1"/>
</dbReference>
<feature type="transmembrane region" description="Helical" evidence="10">
    <location>
        <begin position="187"/>
        <end position="207"/>
    </location>
</feature>
<sequence length="912" mass="97692">MILHMQTGHVILRKQRHRRRSFPLGVCVFLESISPIRHDKPRHDKPRRAQIIPAHDVAIARRRLALCSMTNYARTGRIRAWMAAHPMAADTLLAAAAYMIMIMVMQNNTGAPGLLFGSGSWRADFAWTFLLTAPVAFRRSHPKTAALAFAATAFVQLIAGPAMVTGDLLALLMLYSALMYGDAADTWRYETLALALGTFAGIAIALAPNAGPLMEALGHETERQYSQSCGTLYTAGLTGDCAQKLLVEGSISIGVAWMLLVSITIIAFWNRARRATVLLMQERNAALESSEAEERRIAAVAERARIARDMHDVVAHTLSIIIIQSDGGRYAGAHDPAVARSTMETIRHESERALNDMKRLLGVFGGSAHAGYGDLTALIAAADATLDTASNGSVIRRSIGRPQPERLGDQAGVAAYRLVQEALTNARKYAGPGVNVTVIERWMDAGLHLTVDDDGQGAAAALDGHKPGYGLIGMNERIMAVGGTVSAGPRDGGGYEVSAWIPFTQSSPDGRVAQGFEAAADGVSPSGRPAAARVQDAMAALRSRPFWDVSEESPYEGSNFVERLSHWTERHYLLMDAAAALAMCAFCLWSGISGTNVLGSWVSSSESLFITATMTLPLALRRRFPVACATAMAMFAVFQLVVLTPITPVNALALVALYSAIVYGREDSRRWIILMALADSLLCGLKLAVSTYGVSRMIWLLTDAFSGAAYGLAYATGIETAGDVIRIVVIGAGYGMVVAIMCMGAIALGLWTRSRGSNALVLQMREEALRAERDKQKVLAANMERDRISAAIQTEVTETLNGVIDRASAGIAMLDEAEQAGAQPSPEAISNAFAAIGKQGRTALAHMRQLLGVLRETGSTDEAHRGGIDAMKLTPNASLDEQLSRRTPLPQSESQSGVSPMPSEPQPATVEP</sequence>
<dbReference type="InterPro" id="IPR050482">
    <property type="entry name" value="Sensor_HK_TwoCompSys"/>
</dbReference>
<dbReference type="OrthoDB" id="227596at2"/>
<keyword evidence="10" id="KW-0472">Membrane</keyword>
<evidence type="ECO:0000259" key="11">
    <source>
        <dbReference type="Pfam" id="PF02518"/>
    </source>
</evidence>
<organism evidence="15 16">
    <name type="scientific">Bifidobacterium vespertilionis</name>
    <dbReference type="NCBI Taxonomy" id="2562524"/>
    <lineage>
        <taxon>Bacteria</taxon>
        <taxon>Bacillati</taxon>
        <taxon>Actinomycetota</taxon>
        <taxon>Actinomycetes</taxon>
        <taxon>Bifidobacteriales</taxon>
        <taxon>Bifidobacteriaceae</taxon>
        <taxon>Bifidobacterium</taxon>
    </lineage>
</organism>
<proteinExistence type="predicted"/>